<evidence type="ECO:0000313" key="2">
    <source>
        <dbReference type="EMBL" id="GAA0604692.1"/>
    </source>
</evidence>
<dbReference type="EMBL" id="BAAAHE010000004">
    <property type="protein sequence ID" value="GAA0604692.1"/>
    <property type="molecule type" value="Genomic_DNA"/>
</dbReference>
<evidence type="ECO:0000259" key="1">
    <source>
        <dbReference type="Pfam" id="PF01738"/>
    </source>
</evidence>
<proteinExistence type="predicted"/>
<dbReference type="Proteomes" id="UP001500957">
    <property type="component" value="Unassembled WGS sequence"/>
</dbReference>
<name>A0ABP3R8J1_9ACTN</name>
<organism evidence="2 3">
    <name type="scientific">Sporichthya brevicatena</name>
    <dbReference type="NCBI Taxonomy" id="171442"/>
    <lineage>
        <taxon>Bacteria</taxon>
        <taxon>Bacillati</taxon>
        <taxon>Actinomycetota</taxon>
        <taxon>Actinomycetes</taxon>
        <taxon>Sporichthyales</taxon>
        <taxon>Sporichthyaceae</taxon>
        <taxon>Sporichthya</taxon>
    </lineage>
</organism>
<accession>A0ABP3R8J1</accession>
<dbReference type="RefSeq" id="WP_344600869.1">
    <property type="nucleotide sequence ID" value="NZ_BAAAHE010000004.1"/>
</dbReference>
<dbReference type="SUPFAM" id="SSF53474">
    <property type="entry name" value="alpha/beta-Hydrolases"/>
    <property type="match status" value="1"/>
</dbReference>
<feature type="domain" description="Dienelactone hydrolase" evidence="1">
    <location>
        <begin position="5"/>
        <end position="188"/>
    </location>
</feature>
<dbReference type="InterPro" id="IPR002925">
    <property type="entry name" value="Dienelactn_hydro"/>
</dbReference>
<protein>
    <submittedName>
        <fullName evidence="2">Dienelactone hydrolase family protein</fullName>
    </submittedName>
</protein>
<comment type="caution">
    <text evidence="2">The sequence shown here is derived from an EMBL/GenBank/DDBJ whole genome shotgun (WGS) entry which is preliminary data.</text>
</comment>
<keyword evidence="2" id="KW-0378">Hydrolase</keyword>
<keyword evidence="3" id="KW-1185">Reference proteome</keyword>
<evidence type="ECO:0000313" key="3">
    <source>
        <dbReference type="Proteomes" id="UP001500957"/>
    </source>
</evidence>
<dbReference type="InterPro" id="IPR029058">
    <property type="entry name" value="AB_hydrolase_fold"/>
</dbReference>
<dbReference type="Pfam" id="PF01738">
    <property type="entry name" value="DLH"/>
    <property type="match status" value="1"/>
</dbReference>
<sequence length="192" mass="20953">MAHIALFHSILGVRPGELDGARRLTEAGHEVRVVDQYDGEVFDDYEDATAFARTVGYHELIGRALASTLDLPDGFVALGFSNGAVMAQYVALQRPVSGVVLVSTAVELAEIGGNAWPSEVAVQLHHAMDDQWKEPQQMIDFVGQVQQAGADIDVFDYHAGGHLFTDPSKADEYDEAGTELFWERTLAFCSAR</sequence>
<dbReference type="PANTHER" id="PTHR46623">
    <property type="entry name" value="CARBOXYMETHYLENEBUTENOLIDASE-RELATED"/>
    <property type="match status" value="1"/>
</dbReference>
<dbReference type="PANTHER" id="PTHR46623:SF6">
    <property type="entry name" value="ALPHA_BETA-HYDROLASES SUPERFAMILY PROTEIN"/>
    <property type="match status" value="1"/>
</dbReference>
<gene>
    <name evidence="2" type="ORF">GCM10009547_03180</name>
</gene>
<reference evidence="3" key="1">
    <citation type="journal article" date="2019" name="Int. J. Syst. Evol. Microbiol.">
        <title>The Global Catalogue of Microorganisms (GCM) 10K type strain sequencing project: providing services to taxonomists for standard genome sequencing and annotation.</title>
        <authorList>
            <consortium name="The Broad Institute Genomics Platform"/>
            <consortium name="The Broad Institute Genome Sequencing Center for Infectious Disease"/>
            <person name="Wu L."/>
            <person name="Ma J."/>
        </authorList>
    </citation>
    <scope>NUCLEOTIDE SEQUENCE [LARGE SCALE GENOMIC DNA]</scope>
    <source>
        <strain evidence="3">JCM 10671</strain>
    </source>
</reference>
<dbReference type="GO" id="GO:0016787">
    <property type="term" value="F:hydrolase activity"/>
    <property type="evidence" value="ECO:0007669"/>
    <property type="project" value="UniProtKB-KW"/>
</dbReference>
<dbReference type="InterPro" id="IPR051049">
    <property type="entry name" value="Dienelactone_hydrolase-like"/>
</dbReference>
<dbReference type="Gene3D" id="3.40.50.1820">
    <property type="entry name" value="alpha/beta hydrolase"/>
    <property type="match status" value="1"/>
</dbReference>